<evidence type="ECO:0000313" key="1">
    <source>
        <dbReference type="EMBL" id="BBC38477.1"/>
    </source>
</evidence>
<name>A0ABN5W467_9ACTN</name>
<accession>A0ABN5W467</accession>
<dbReference type="EMBL" id="AP018448">
    <property type="protein sequence ID" value="BBC38477.1"/>
    <property type="molecule type" value="Genomic_DNA"/>
</dbReference>
<dbReference type="InterPro" id="IPR037175">
    <property type="entry name" value="KFase_sf"/>
</dbReference>
<dbReference type="InterPro" id="IPR007325">
    <property type="entry name" value="KFase/CYL"/>
</dbReference>
<dbReference type="Pfam" id="PF04199">
    <property type="entry name" value="Cyclase"/>
    <property type="match status" value="1"/>
</dbReference>
<dbReference type="Gene3D" id="3.50.30.50">
    <property type="entry name" value="Putative cyclase"/>
    <property type="match status" value="1"/>
</dbReference>
<keyword evidence="2" id="KW-1185">Reference proteome</keyword>
<evidence type="ECO:0000313" key="2">
    <source>
        <dbReference type="Proteomes" id="UP001321542"/>
    </source>
</evidence>
<evidence type="ECO:0008006" key="3">
    <source>
        <dbReference type="Google" id="ProtNLM"/>
    </source>
</evidence>
<dbReference type="PANTHER" id="PTHR34861">
    <property type="match status" value="1"/>
</dbReference>
<proteinExistence type="predicted"/>
<protein>
    <recommendedName>
        <fullName evidence="3">Cyclase</fullName>
    </recommendedName>
</protein>
<reference evidence="1 2" key="2">
    <citation type="journal article" date="2023" name="ChemBioChem">
        <title>Acyltransferase Domain Exchange between Two Independent Type I Polyketide Synthases in the Same Producer Strain of Macrolide Antibiotics.</title>
        <authorList>
            <person name="Kudo F."/>
            <person name="Kishikawa K."/>
            <person name="Tsuboi K."/>
            <person name="Kido T."/>
            <person name="Usui T."/>
            <person name="Hashimoto J."/>
            <person name="Shin-Ya K."/>
            <person name="Miyanaga A."/>
            <person name="Eguchi T."/>
        </authorList>
    </citation>
    <scope>NUCLEOTIDE SEQUENCE [LARGE SCALE GENOMIC DNA]</scope>
    <source>
        <strain evidence="1 2">A-8890</strain>
    </source>
</reference>
<reference evidence="1 2" key="1">
    <citation type="journal article" date="2010" name="ChemBioChem">
        <title>Cloning and characterization of the biosynthetic gene cluster of 16-membered macrolide antibiotic FD-891: involvement of a dual functional cytochrome P450 monooxygenase catalyzing epoxidation and hydroxylation.</title>
        <authorList>
            <person name="Kudo F."/>
            <person name="Motegi A."/>
            <person name="Mizoue K."/>
            <person name="Eguchi T."/>
        </authorList>
    </citation>
    <scope>NUCLEOTIDE SEQUENCE [LARGE SCALE GENOMIC DNA]</scope>
    <source>
        <strain evidence="1 2">A-8890</strain>
    </source>
</reference>
<gene>
    <name evidence="1" type="ORF">SGFS_097710</name>
</gene>
<dbReference type="Proteomes" id="UP001321542">
    <property type="component" value="Chromosome"/>
</dbReference>
<dbReference type="PANTHER" id="PTHR34861:SF10">
    <property type="entry name" value="CYCLASE"/>
    <property type="match status" value="1"/>
</dbReference>
<dbReference type="RefSeq" id="WP_286258977.1">
    <property type="nucleotide sequence ID" value="NZ_AP018448.1"/>
</dbReference>
<sequence length="341" mass="37298">MRQNDVHIPDMEEQPDMTDTTEAISTSTIEGFFTSLSNWGRWGQHDRRGTLNLITPEVRRAAAATVRTGQAVSLARDIDPRTPDPLHSGISKVERHTQVAEVEHHLGIKARWDGVAEHITIGPHGGNAHLDGLGHYQWDGRNYNGFDAGDSTETDGAVHLAMQHAADGIITRGVLLDIAALFEADHVERGYAIRPEDLLAAEKRQGVSVRAGDALLIHTGNAAAILKDGPLYRTDTPGPLDSVQTGLDASCLPWLKERDVAVMGTDGIHDVQPPQHEDFDFARPIHSVCLVAMGLWLMDNLDLTELARVSAAEQRWDFLFAALPWRFVGSTSSPLNPVAVF</sequence>
<organism evidence="1 2">
    <name type="scientific">Streptomyces graminofaciens</name>
    <dbReference type="NCBI Taxonomy" id="68212"/>
    <lineage>
        <taxon>Bacteria</taxon>
        <taxon>Bacillati</taxon>
        <taxon>Actinomycetota</taxon>
        <taxon>Actinomycetes</taxon>
        <taxon>Kitasatosporales</taxon>
        <taxon>Streptomycetaceae</taxon>
        <taxon>Streptomyces</taxon>
    </lineage>
</organism>
<dbReference type="SUPFAM" id="SSF102198">
    <property type="entry name" value="Putative cyclase"/>
    <property type="match status" value="1"/>
</dbReference>